<evidence type="ECO:0000256" key="4">
    <source>
        <dbReference type="ARBA" id="ARBA00023134"/>
    </source>
</evidence>
<dbReference type="HAMAP" id="MF_02114">
    <property type="entry name" value="CofC"/>
    <property type="match status" value="1"/>
</dbReference>
<dbReference type="EMBL" id="CAESAN010000032">
    <property type="protein sequence ID" value="CAB4340525.1"/>
    <property type="molecule type" value="Genomic_DNA"/>
</dbReference>
<dbReference type="PANTHER" id="PTHR40392">
    <property type="entry name" value="2-PHOSPHO-L-LACTATE GUANYLYLTRANSFERASE"/>
    <property type="match status" value="1"/>
</dbReference>
<dbReference type="GO" id="GO:0043814">
    <property type="term" value="F:phospholactate guanylyltransferase activity"/>
    <property type="evidence" value="ECO:0007669"/>
    <property type="project" value="InterPro"/>
</dbReference>
<reference evidence="5" key="1">
    <citation type="submission" date="2020-05" db="EMBL/GenBank/DDBJ databases">
        <authorList>
            <person name="Chiriac C."/>
            <person name="Salcher M."/>
            <person name="Ghai R."/>
            <person name="Kavagutti S V."/>
        </authorList>
    </citation>
    <scope>NUCLEOTIDE SEQUENCE</scope>
</reference>
<evidence type="ECO:0000313" key="5">
    <source>
        <dbReference type="EMBL" id="CAB4340525.1"/>
    </source>
</evidence>
<dbReference type="PANTHER" id="PTHR40392:SF1">
    <property type="entry name" value="2-PHOSPHO-L-LACTATE GUANYLYLTRANSFERASE"/>
    <property type="match status" value="1"/>
</dbReference>
<sequence>MSLVAVLPVKRFAKAKARLADDGLSPGQRLAIATGMLSDVLAALRRCELVDDIVVVTSEPGAEALARGAGAQVIADQPQDGHSEAAKRGIDWAVEDGAFHTLLIAGDVPAIDPGELDLMIESLADDNELVIIPDRHGSGTNALFLTPADAITPSFGEGSLERHRQIAEAEGVTVRVVESGALGLDVDTSEDLDALQAALEQRDNSVAPYTRAVIGRLGPR</sequence>
<evidence type="ECO:0000256" key="2">
    <source>
        <dbReference type="ARBA" id="ARBA00022695"/>
    </source>
</evidence>
<dbReference type="Gene3D" id="3.90.550.10">
    <property type="entry name" value="Spore Coat Polysaccharide Biosynthesis Protein SpsA, Chain A"/>
    <property type="match status" value="1"/>
</dbReference>
<keyword evidence="2" id="KW-0548">Nucleotidyltransferase</keyword>
<dbReference type="SUPFAM" id="SSF53448">
    <property type="entry name" value="Nucleotide-diphospho-sugar transferases"/>
    <property type="match status" value="1"/>
</dbReference>
<keyword evidence="4" id="KW-0342">GTP-binding</keyword>
<keyword evidence="3" id="KW-0547">Nucleotide-binding</keyword>
<proteinExistence type="inferred from homology"/>
<dbReference type="GO" id="GO:0005525">
    <property type="term" value="F:GTP binding"/>
    <property type="evidence" value="ECO:0007669"/>
    <property type="project" value="UniProtKB-KW"/>
</dbReference>
<evidence type="ECO:0000256" key="1">
    <source>
        <dbReference type="ARBA" id="ARBA00022679"/>
    </source>
</evidence>
<keyword evidence="1" id="KW-0808">Transferase</keyword>
<dbReference type="AlphaFoldDB" id="A0A6J5ZD36"/>
<dbReference type="NCBIfam" id="TIGR03552">
    <property type="entry name" value="F420_cofC"/>
    <property type="match status" value="1"/>
</dbReference>
<dbReference type="InterPro" id="IPR029044">
    <property type="entry name" value="Nucleotide-diphossugar_trans"/>
</dbReference>
<accession>A0A6J5ZD36</accession>
<dbReference type="Pfam" id="PF01983">
    <property type="entry name" value="CofC"/>
    <property type="match status" value="1"/>
</dbReference>
<gene>
    <name evidence="5" type="ORF">UFOPK3547_00532</name>
</gene>
<organism evidence="5">
    <name type="scientific">freshwater metagenome</name>
    <dbReference type="NCBI Taxonomy" id="449393"/>
    <lineage>
        <taxon>unclassified sequences</taxon>
        <taxon>metagenomes</taxon>
        <taxon>ecological metagenomes</taxon>
    </lineage>
</organism>
<evidence type="ECO:0000256" key="3">
    <source>
        <dbReference type="ARBA" id="ARBA00022741"/>
    </source>
</evidence>
<name>A0A6J5ZD36_9ZZZZ</name>
<dbReference type="InterPro" id="IPR002835">
    <property type="entry name" value="CofC"/>
</dbReference>
<protein>
    <submittedName>
        <fullName evidence="5">Unannotated protein</fullName>
    </submittedName>
</protein>